<evidence type="ECO:0000313" key="1">
    <source>
        <dbReference type="EMBL" id="RQO97496.1"/>
    </source>
</evidence>
<proteinExistence type="predicted"/>
<dbReference type="InParanoid" id="A0A3N7FQ93"/>
<protein>
    <submittedName>
        <fullName evidence="1">Uncharacterized protein</fullName>
    </submittedName>
</protein>
<organism evidence="1 2">
    <name type="scientific">Populus trichocarpa</name>
    <name type="common">Western balsam poplar</name>
    <name type="synonym">Populus balsamifera subsp. trichocarpa</name>
    <dbReference type="NCBI Taxonomy" id="3694"/>
    <lineage>
        <taxon>Eukaryota</taxon>
        <taxon>Viridiplantae</taxon>
        <taxon>Streptophyta</taxon>
        <taxon>Embryophyta</taxon>
        <taxon>Tracheophyta</taxon>
        <taxon>Spermatophyta</taxon>
        <taxon>Magnoliopsida</taxon>
        <taxon>eudicotyledons</taxon>
        <taxon>Gunneridae</taxon>
        <taxon>Pentapetalae</taxon>
        <taxon>rosids</taxon>
        <taxon>fabids</taxon>
        <taxon>Malpighiales</taxon>
        <taxon>Salicaceae</taxon>
        <taxon>Saliceae</taxon>
        <taxon>Populus</taxon>
    </lineage>
</organism>
<keyword evidence="2" id="KW-1185">Reference proteome</keyword>
<accession>A0A3N7FQ93</accession>
<dbReference type="Proteomes" id="UP000006729">
    <property type="component" value="Chromosome 11"/>
</dbReference>
<name>A0A3N7FQ93_POPTR</name>
<dbReference type="EMBL" id="CM009300">
    <property type="protein sequence ID" value="RQO97496.1"/>
    <property type="molecule type" value="Genomic_DNA"/>
</dbReference>
<evidence type="ECO:0000313" key="2">
    <source>
        <dbReference type="Proteomes" id="UP000006729"/>
    </source>
</evidence>
<reference evidence="1 2" key="1">
    <citation type="journal article" date="2006" name="Science">
        <title>The genome of black cottonwood, Populus trichocarpa (Torr. &amp; Gray).</title>
        <authorList>
            <person name="Tuskan G.A."/>
            <person name="Difazio S."/>
            <person name="Jansson S."/>
            <person name="Bohlmann J."/>
            <person name="Grigoriev I."/>
            <person name="Hellsten U."/>
            <person name="Putnam N."/>
            <person name="Ralph S."/>
            <person name="Rombauts S."/>
            <person name="Salamov A."/>
            <person name="Schein J."/>
            <person name="Sterck L."/>
            <person name="Aerts A."/>
            <person name="Bhalerao R.R."/>
            <person name="Bhalerao R.P."/>
            <person name="Blaudez D."/>
            <person name="Boerjan W."/>
            <person name="Brun A."/>
            <person name="Brunner A."/>
            <person name="Busov V."/>
            <person name="Campbell M."/>
            <person name="Carlson J."/>
            <person name="Chalot M."/>
            <person name="Chapman J."/>
            <person name="Chen G.L."/>
            <person name="Cooper D."/>
            <person name="Coutinho P.M."/>
            <person name="Couturier J."/>
            <person name="Covert S."/>
            <person name="Cronk Q."/>
            <person name="Cunningham R."/>
            <person name="Davis J."/>
            <person name="Degroeve S."/>
            <person name="Dejardin A."/>
            <person name="Depamphilis C."/>
            <person name="Detter J."/>
            <person name="Dirks B."/>
            <person name="Dubchak I."/>
            <person name="Duplessis S."/>
            <person name="Ehlting J."/>
            <person name="Ellis B."/>
            <person name="Gendler K."/>
            <person name="Goodstein D."/>
            <person name="Gribskov M."/>
            <person name="Grimwood J."/>
            <person name="Groover A."/>
            <person name="Gunter L."/>
            <person name="Hamberger B."/>
            <person name="Heinze B."/>
            <person name="Helariutta Y."/>
            <person name="Henrissat B."/>
            <person name="Holligan D."/>
            <person name="Holt R."/>
            <person name="Huang W."/>
            <person name="Islam-Faridi N."/>
            <person name="Jones S."/>
            <person name="Jones-Rhoades M."/>
            <person name="Jorgensen R."/>
            <person name="Joshi C."/>
            <person name="Kangasjarvi J."/>
            <person name="Karlsson J."/>
            <person name="Kelleher C."/>
            <person name="Kirkpatrick R."/>
            <person name="Kirst M."/>
            <person name="Kohler A."/>
            <person name="Kalluri U."/>
            <person name="Larimer F."/>
            <person name="Leebens-Mack J."/>
            <person name="Leple J.C."/>
            <person name="Locascio P."/>
            <person name="Lou Y."/>
            <person name="Lucas S."/>
            <person name="Martin F."/>
            <person name="Montanini B."/>
            <person name="Napoli C."/>
            <person name="Nelson D.R."/>
            <person name="Nelson C."/>
            <person name="Nieminen K."/>
            <person name="Nilsson O."/>
            <person name="Pereda V."/>
            <person name="Peter G."/>
            <person name="Philippe R."/>
            <person name="Pilate G."/>
            <person name="Poliakov A."/>
            <person name="Razumovskaya J."/>
            <person name="Richardson P."/>
            <person name="Rinaldi C."/>
            <person name="Ritland K."/>
            <person name="Rouze P."/>
            <person name="Ryaboy D."/>
            <person name="Schmutz J."/>
            <person name="Schrader J."/>
            <person name="Segerman B."/>
            <person name="Shin H."/>
            <person name="Siddiqui A."/>
            <person name="Sterky F."/>
            <person name="Terry A."/>
            <person name="Tsai C.J."/>
            <person name="Uberbacher E."/>
            <person name="Unneberg P."/>
            <person name="Vahala J."/>
            <person name="Wall K."/>
            <person name="Wessler S."/>
            <person name="Yang G."/>
            <person name="Yin T."/>
            <person name="Douglas C."/>
            <person name="Marra M."/>
            <person name="Sandberg G."/>
            <person name="Van de Peer Y."/>
            <person name="Rokhsar D."/>
        </authorList>
    </citation>
    <scope>NUCLEOTIDE SEQUENCE [LARGE SCALE GENOMIC DNA]</scope>
    <source>
        <strain evidence="2">cv. Nisqually</strain>
    </source>
</reference>
<sequence length="63" mass="7225">MAGIKCHEAQLLINPMMPQQSNPLNQTISYILVRTKATISRRYQPQCNLKTTEQYKVCEVSLT</sequence>
<dbReference type="AlphaFoldDB" id="A0A3N7FQ93"/>
<gene>
    <name evidence="1" type="ORF">POPTR_011G044250</name>
</gene>